<proteinExistence type="inferred from homology"/>
<comment type="caution">
    <text evidence="4">The sequence shown here is derived from an EMBL/GenBank/DDBJ whole genome shotgun (WGS) entry which is preliminary data.</text>
</comment>
<dbReference type="AlphaFoldDB" id="A0A9D1CKJ8"/>
<protein>
    <submittedName>
        <fullName evidence="4">CapA family protein</fullName>
    </submittedName>
</protein>
<keyword evidence="2" id="KW-0812">Transmembrane</keyword>
<evidence type="ECO:0000256" key="1">
    <source>
        <dbReference type="ARBA" id="ARBA00005662"/>
    </source>
</evidence>
<sequence>MKKVVKRKKKNNRKWFVLAGIDIFLVFVIAGILLFTKNPFEFHSPDTLIALSQLEVNIPKPEHRELSLVMVGDALIHGSVYKDAYQNGTYDFRPMLSLVKPITESFDLAYYNQETILGGTELGLSSYPRFNSPYEVGDAFLAAGFDLTSLATNHTLDKGEQGVLNSLAYWHDKNMITAGQYSSLEDRNQKRIYEKNGIKFAFFSYTTVTNGLLPPSGKEYLTNIYSYEKAKKDIEQVKDEVDFIIVAAHWGTEYTLKETKSQRQMAQELADLGVNLIIGTHPHVIEPVEYLNDGKTFVIYSLGNFISDQVGQDRLTGLMMAVTLSSTTYPDGNKENVVTNPKAELLYTKSTKGEKRNFKVYPYRNLDDTVLENYQETLQKYKSVVETYVKDIVWQVS</sequence>
<evidence type="ECO:0000256" key="2">
    <source>
        <dbReference type="SAM" id="Phobius"/>
    </source>
</evidence>
<dbReference type="PANTHER" id="PTHR33393">
    <property type="entry name" value="POLYGLUTAMINE SYNTHESIS ACCESSORY PROTEIN RV0574C-RELATED"/>
    <property type="match status" value="1"/>
</dbReference>
<keyword evidence="2" id="KW-1133">Transmembrane helix</keyword>
<gene>
    <name evidence="4" type="ORF">IAC85_03845</name>
</gene>
<dbReference type="SMART" id="SM00854">
    <property type="entry name" value="PGA_cap"/>
    <property type="match status" value="1"/>
</dbReference>
<dbReference type="Proteomes" id="UP000886725">
    <property type="component" value="Unassembled WGS sequence"/>
</dbReference>
<dbReference type="CDD" id="cd07381">
    <property type="entry name" value="MPP_CapA"/>
    <property type="match status" value="1"/>
</dbReference>
<comment type="similarity">
    <text evidence="1">Belongs to the CapA family.</text>
</comment>
<dbReference type="Pfam" id="PF09587">
    <property type="entry name" value="PGA_cap"/>
    <property type="match status" value="1"/>
</dbReference>
<dbReference type="InterPro" id="IPR052169">
    <property type="entry name" value="CW_Biosynth-Accessory"/>
</dbReference>
<feature type="domain" description="Capsule synthesis protein CapA" evidence="3">
    <location>
        <begin position="67"/>
        <end position="309"/>
    </location>
</feature>
<evidence type="ECO:0000259" key="3">
    <source>
        <dbReference type="SMART" id="SM00854"/>
    </source>
</evidence>
<keyword evidence="2" id="KW-0472">Membrane</keyword>
<reference evidence="4" key="1">
    <citation type="submission" date="2020-10" db="EMBL/GenBank/DDBJ databases">
        <authorList>
            <person name="Gilroy R."/>
        </authorList>
    </citation>
    <scope>NUCLEOTIDE SEQUENCE</scope>
    <source>
        <strain evidence="4">CHK165-10780</strain>
    </source>
</reference>
<organism evidence="4 5">
    <name type="scientific">Candidatus Faecenecus gallistercoris</name>
    <dbReference type="NCBI Taxonomy" id="2840793"/>
    <lineage>
        <taxon>Bacteria</taxon>
        <taxon>Bacillati</taxon>
        <taxon>Bacillota</taxon>
        <taxon>Bacillota incertae sedis</taxon>
        <taxon>Candidatus Faecenecus</taxon>
    </lineage>
</organism>
<dbReference type="InterPro" id="IPR019079">
    <property type="entry name" value="Capsule_synth_CapA"/>
</dbReference>
<dbReference type="Gene3D" id="3.60.21.10">
    <property type="match status" value="1"/>
</dbReference>
<accession>A0A9D1CKJ8</accession>
<reference evidence="4" key="2">
    <citation type="journal article" date="2021" name="PeerJ">
        <title>Extensive microbial diversity within the chicken gut microbiome revealed by metagenomics and culture.</title>
        <authorList>
            <person name="Gilroy R."/>
            <person name="Ravi A."/>
            <person name="Getino M."/>
            <person name="Pursley I."/>
            <person name="Horton D.L."/>
            <person name="Alikhan N.F."/>
            <person name="Baker D."/>
            <person name="Gharbi K."/>
            <person name="Hall N."/>
            <person name="Watson M."/>
            <person name="Adriaenssens E.M."/>
            <person name="Foster-Nyarko E."/>
            <person name="Jarju S."/>
            <person name="Secka A."/>
            <person name="Antonio M."/>
            <person name="Oren A."/>
            <person name="Chaudhuri R.R."/>
            <person name="La Ragione R."/>
            <person name="Hildebrand F."/>
            <person name="Pallen M.J."/>
        </authorList>
    </citation>
    <scope>NUCLEOTIDE SEQUENCE</scope>
    <source>
        <strain evidence="4">CHK165-10780</strain>
    </source>
</reference>
<dbReference type="SUPFAM" id="SSF56300">
    <property type="entry name" value="Metallo-dependent phosphatases"/>
    <property type="match status" value="1"/>
</dbReference>
<name>A0A9D1CKJ8_9FIRM</name>
<feature type="transmembrane region" description="Helical" evidence="2">
    <location>
        <begin position="15"/>
        <end position="35"/>
    </location>
</feature>
<dbReference type="PANTHER" id="PTHR33393:SF12">
    <property type="entry name" value="CAPSULE BIOSYNTHESIS PROTEIN CAPA"/>
    <property type="match status" value="1"/>
</dbReference>
<dbReference type="EMBL" id="DVFU01000072">
    <property type="protein sequence ID" value="HIQ64852.1"/>
    <property type="molecule type" value="Genomic_DNA"/>
</dbReference>
<evidence type="ECO:0000313" key="5">
    <source>
        <dbReference type="Proteomes" id="UP000886725"/>
    </source>
</evidence>
<dbReference type="InterPro" id="IPR029052">
    <property type="entry name" value="Metallo-depent_PP-like"/>
</dbReference>
<evidence type="ECO:0000313" key="4">
    <source>
        <dbReference type="EMBL" id="HIQ64852.1"/>
    </source>
</evidence>